<organism evidence="2 3">
    <name type="scientific">Haoranjiania flava</name>
    <dbReference type="NCBI Taxonomy" id="1856322"/>
    <lineage>
        <taxon>Bacteria</taxon>
        <taxon>Pseudomonadati</taxon>
        <taxon>Bacteroidota</taxon>
        <taxon>Chitinophagia</taxon>
        <taxon>Chitinophagales</taxon>
        <taxon>Chitinophagaceae</taxon>
        <taxon>Haoranjiania</taxon>
    </lineage>
</organism>
<evidence type="ECO:0000313" key="3">
    <source>
        <dbReference type="Proteomes" id="UP001209317"/>
    </source>
</evidence>
<sequence length="74" mass="8745">MNKHPENDHSAGEEIRHLIRDKFTKLIEWYRPDPELSTLKNIIFMILKTPVMLFILLLSPFALLIMLFTFIAAF</sequence>
<accession>A0AAE3IL91</accession>
<keyword evidence="1" id="KW-1133">Transmembrane helix</keyword>
<feature type="transmembrane region" description="Helical" evidence="1">
    <location>
        <begin position="51"/>
        <end position="73"/>
    </location>
</feature>
<dbReference type="EMBL" id="JAOTPL010000002">
    <property type="protein sequence ID" value="MCU7693323.1"/>
    <property type="molecule type" value="Genomic_DNA"/>
</dbReference>
<protein>
    <submittedName>
        <fullName evidence="2">Uncharacterized protein</fullName>
    </submittedName>
</protein>
<dbReference type="RefSeq" id="WP_263036809.1">
    <property type="nucleotide sequence ID" value="NZ_JAOTPL010000002.1"/>
</dbReference>
<keyword evidence="3" id="KW-1185">Reference proteome</keyword>
<name>A0AAE3IL91_9BACT</name>
<keyword evidence="1" id="KW-0812">Transmembrane</keyword>
<comment type="caution">
    <text evidence="2">The sequence shown here is derived from an EMBL/GenBank/DDBJ whole genome shotgun (WGS) entry which is preliminary data.</text>
</comment>
<proteinExistence type="predicted"/>
<gene>
    <name evidence="2" type="ORF">OD355_02195</name>
</gene>
<keyword evidence="1" id="KW-0472">Membrane</keyword>
<dbReference type="Proteomes" id="UP001209317">
    <property type="component" value="Unassembled WGS sequence"/>
</dbReference>
<evidence type="ECO:0000256" key="1">
    <source>
        <dbReference type="SAM" id="Phobius"/>
    </source>
</evidence>
<evidence type="ECO:0000313" key="2">
    <source>
        <dbReference type="EMBL" id="MCU7693323.1"/>
    </source>
</evidence>
<reference evidence="2" key="1">
    <citation type="submission" date="2022-10" db="EMBL/GenBank/DDBJ databases">
        <authorList>
            <person name="Kim H.S."/>
            <person name="Kim J.-S."/>
            <person name="Suh M.K."/>
            <person name="Eom M.K."/>
            <person name="Lee J.-S."/>
        </authorList>
    </citation>
    <scope>NUCLEOTIDE SEQUENCE</scope>
    <source>
        <strain evidence="2">LIP-5</strain>
    </source>
</reference>
<dbReference type="AlphaFoldDB" id="A0AAE3IL91"/>